<dbReference type="PANTHER" id="PTHR45974:SF266">
    <property type="entry name" value="LEUCINE-RICH REPEAT RECEPTOR PROTEIN KINASE HPCA1"/>
    <property type="match status" value="1"/>
</dbReference>
<gene>
    <name evidence="8" type="ORF">THAPS_263081</name>
</gene>
<dbReference type="KEGG" id="tps:THAPS_263081"/>
<sequence length="566" mass="61766">MNLDLCFSTTQAPTLRPTQSIAPTATSCDNPGTCENRLRDQIYAISVRVGSVETLDDPNSAQSKATEWIVEECGADPPIDPCDVNQIMLNEQRYALAVMYFSLGGDNWNSGSNAGQAADNAEVGAWMTGKNYCEWGPEIEAQGGDKYKQLVCDEFGNVQQLNLQSNNMSGPIPPEIGVLVYLTTYISFFNAQTGSIPTALGLIAPLQTFDVESNNLDGDLFKPEYSGPNGLKEIVNWRASLNNFAGPIPTEIGLWTKIQNLWFADNEITGTVPVEIGNLVELGAFLFYSNNIAGTLPVELGNLNALTWIDMEDNDIVGTIPEEFYSNLELEEVILKNNSISGTISDKVGDLSKLATFWASFNELSGSIPTTFGNNLNLEELELQNNKITGVIPSEFGNLEALEFLSMESNALTGEIPPEMFGPQLGALRILYMNDNKLVGPVPENYGQTPRLKDLWMSDNQLTGTLPIIAEGEFLFLGTWLDVTCPPLSLPFVFRLKPLSFFLLRPTEELLINNNDMTGEVDESLCLIRNNTVPGGQLGVFHADCQPPASGGAPQILCTCCTACFE</sequence>
<dbReference type="Pfam" id="PF13855">
    <property type="entry name" value="LRR_8"/>
    <property type="match status" value="1"/>
</dbReference>
<evidence type="ECO:0000256" key="7">
    <source>
        <dbReference type="ARBA" id="ARBA00023180"/>
    </source>
</evidence>
<keyword evidence="5" id="KW-0677">Repeat</keyword>
<evidence type="ECO:0000313" key="9">
    <source>
        <dbReference type="Proteomes" id="UP000001449"/>
    </source>
</evidence>
<evidence type="ECO:0000313" key="8">
    <source>
        <dbReference type="EMBL" id="ACI64439.1"/>
    </source>
</evidence>
<reference evidence="8 9" key="1">
    <citation type="journal article" date="2004" name="Science">
        <title>The genome of the diatom Thalassiosira pseudonana: ecology, evolution, and metabolism.</title>
        <authorList>
            <person name="Armbrust E.V."/>
            <person name="Berges J.A."/>
            <person name="Bowler C."/>
            <person name="Green B.R."/>
            <person name="Martinez D."/>
            <person name="Putnam N.H."/>
            <person name="Zhou S."/>
            <person name="Allen A.E."/>
            <person name="Apt K.E."/>
            <person name="Bechner M."/>
            <person name="Brzezinski M.A."/>
            <person name="Chaal B.K."/>
            <person name="Chiovitti A."/>
            <person name="Davis A.K."/>
            <person name="Demarest M.S."/>
            <person name="Detter J.C."/>
            <person name="Glavina T."/>
            <person name="Goodstein D."/>
            <person name="Hadi M.Z."/>
            <person name="Hellsten U."/>
            <person name="Hildebrand M."/>
            <person name="Jenkins B.D."/>
            <person name="Jurka J."/>
            <person name="Kapitonov V.V."/>
            <person name="Kroger N."/>
            <person name="Lau W.W."/>
            <person name="Lane T.W."/>
            <person name="Larimer F.W."/>
            <person name="Lippmeier J.C."/>
            <person name="Lucas S."/>
            <person name="Medina M."/>
            <person name="Montsant A."/>
            <person name="Obornik M."/>
            <person name="Parker M.S."/>
            <person name="Palenik B."/>
            <person name="Pazour G.J."/>
            <person name="Richardson P.M."/>
            <person name="Rynearson T.A."/>
            <person name="Saito M.A."/>
            <person name="Schwartz D.C."/>
            <person name="Thamatrakoln K."/>
            <person name="Valentin K."/>
            <person name="Vardi A."/>
            <person name="Wilkerson F.P."/>
            <person name="Rokhsar D.S."/>
        </authorList>
    </citation>
    <scope>NUCLEOTIDE SEQUENCE [LARGE SCALE GENOMIC DNA]</scope>
    <source>
        <strain evidence="8 9">CCMP1335</strain>
    </source>
</reference>
<dbReference type="HOGENOM" id="CLU_025604_0_0_1"/>
<accession>B5YMD2</accession>
<dbReference type="Proteomes" id="UP000001449">
    <property type="component" value="Chromosome 7"/>
</dbReference>
<keyword evidence="2" id="KW-1003">Cell membrane</keyword>
<dbReference type="Gene3D" id="3.80.10.10">
    <property type="entry name" value="Ribonuclease Inhibitor"/>
    <property type="match status" value="4"/>
</dbReference>
<dbReference type="InterPro" id="IPR001611">
    <property type="entry name" value="Leu-rich_rpt"/>
</dbReference>
<dbReference type="OMA" id="EWIVEEC"/>
<feature type="non-terminal residue" evidence="8">
    <location>
        <position position="566"/>
    </location>
</feature>
<keyword evidence="3" id="KW-0433">Leucine-rich repeat</keyword>
<dbReference type="FunFam" id="3.80.10.10:FF:000041">
    <property type="entry name" value="LRR receptor-like serine/threonine-protein kinase ERECTA"/>
    <property type="match status" value="1"/>
</dbReference>
<dbReference type="STRING" id="35128.B5YMD2"/>
<dbReference type="GeneID" id="7448952"/>
<dbReference type="PANTHER" id="PTHR45974">
    <property type="entry name" value="RECEPTOR-LIKE PROTEIN 55"/>
    <property type="match status" value="1"/>
</dbReference>
<evidence type="ECO:0000256" key="1">
    <source>
        <dbReference type="ARBA" id="ARBA00004236"/>
    </source>
</evidence>
<keyword evidence="9" id="KW-1185">Reference proteome</keyword>
<dbReference type="InterPro" id="IPR032675">
    <property type="entry name" value="LRR_dom_sf"/>
</dbReference>
<name>B5YMD2_THAPS</name>
<evidence type="ECO:0000256" key="5">
    <source>
        <dbReference type="ARBA" id="ARBA00022737"/>
    </source>
</evidence>
<dbReference type="eggNOG" id="ENOG502R960">
    <property type="taxonomic scope" value="Eukaryota"/>
</dbReference>
<organism evidence="8 9">
    <name type="scientific">Thalassiosira pseudonana</name>
    <name type="common">Marine diatom</name>
    <name type="synonym">Cyclotella nana</name>
    <dbReference type="NCBI Taxonomy" id="35128"/>
    <lineage>
        <taxon>Eukaryota</taxon>
        <taxon>Sar</taxon>
        <taxon>Stramenopiles</taxon>
        <taxon>Ochrophyta</taxon>
        <taxon>Bacillariophyta</taxon>
        <taxon>Coscinodiscophyceae</taxon>
        <taxon>Thalassiosirophycidae</taxon>
        <taxon>Thalassiosirales</taxon>
        <taxon>Thalassiosiraceae</taxon>
        <taxon>Thalassiosira</taxon>
    </lineage>
</organism>
<comment type="subcellular location">
    <subcellularLocation>
        <location evidence="1">Cell membrane</location>
    </subcellularLocation>
</comment>
<dbReference type="RefSeq" id="XP_002295722.1">
    <property type="nucleotide sequence ID" value="XM_002295686.1"/>
</dbReference>
<dbReference type="FunFam" id="3.80.10.10:FF:000383">
    <property type="entry name" value="Leucine-rich repeat receptor protein kinase EMS1"/>
    <property type="match status" value="1"/>
</dbReference>
<reference evidence="8 9" key="2">
    <citation type="journal article" date="2008" name="Nature">
        <title>The Phaeodactylum genome reveals the evolutionary history of diatom genomes.</title>
        <authorList>
            <person name="Bowler C."/>
            <person name="Allen A.E."/>
            <person name="Badger J.H."/>
            <person name="Grimwood J."/>
            <person name="Jabbari K."/>
            <person name="Kuo A."/>
            <person name="Maheswari U."/>
            <person name="Martens C."/>
            <person name="Maumus F."/>
            <person name="Otillar R.P."/>
            <person name="Rayko E."/>
            <person name="Salamov A."/>
            <person name="Vandepoele K."/>
            <person name="Beszteri B."/>
            <person name="Gruber A."/>
            <person name="Heijde M."/>
            <person name="Katinka M."/>
            <person name="Mock T."/>
            <person name="Valentin K."/>
            <person name="Verret F."/>
            <person name="Berges J.A."/>
            <person name="Brownlee C."/>
            <person name="Cadoret J.P."/>
            <person name="Chiovitti A."/>
            <person name="Choi C.J."/>
            <person name="Coesel S."/>
            <person name="De Martino A."/>
            <person name="Detter J.C."/>
            <person name="Durkin C."/>
            <person name="Falciatore A."/>
            <person name="Fournet J."/>
            <person name="Haruta M."/>
            <person name="Huysman M.J."/>
            <person name="Jenkins B.D."/>
            <person name="Jiroutova K."/>
            <person name="Jorgensen R.E."/>
            <person name="Joubert Y."/>
            <person name="Kaplan A."/>
            <person name="Kroger N."/>
            <person name="Kroth P.G."/>
            <person name="La Roche J."/>
            <person name="Lindquist E."/>
            <person name="Lommer M."/>
            <person name="Martin-Jezequel V."/>
            <person name="Lopez P.J."/>
            <person name="Lucas S."/>
            <person name="Mangogna M."/>
            <person name="McGinnis K."/>
            <person name="Medlin L.K."/>
            <person name="Montsant A."/>
            <person name="Oudot-Le Secq M.P."/>
            <person name="Napoli C."/>
            <person name="Obornik M."/>
            <person name="Parker M.S."/>
            <person name="Petit J.L."/>
            <person name="Porcel B.M."/>
            <person name="Poulsen N."/>
            <person name="Robison M."/>
            <person name="Rychlewski L."/>
            <person name="Rynearson T.A."/>
            <person name="Schmutz J."/>
            <person name="Shapiro H."/>
            <person name="Siaut M."/>
            <person name="Stanley M."/>
            <person name="Sussman M.R."/>
            <person name="Taylor A.R."/>
            <person name="Vardi A."/>
            <person name="von Dassow P."/>
            <person name="Vyverman W."/>
            <person name="Willis A."/>
            <person name="Wyrwicz L.S."/>
            <person name="Rokhsar D.S."/>
            <person name="Weissenbach J."/>
            <person name="Armbrust E.V."/>
            <person name="Green B.R."/>
            <person name="Van de Peer Y."/>
            <person name="Grigoriev I.V."/>
        </authorList>
    </citation>
    <scope>NUCLEOTIDE SEQUENCE [LARGE SCALE GENOMIC DNA]</scope>
    <source>
        <strain evidence="8 9">CCMP1335</strain>
    </source>
</reference>
<keyword evidence="7" id="KW-0325">Glycoprotein</keyword>
<evidence type="ECO:0000256" key="3">
    <source>
        <dbReference type="ARBA" id="ARBA00022614"/>
    </source>
</evidence>
<evidence type="ECO:0000256" key="2">
    <source>
        <dbReference type="ARBA" id="ARBA00022475"/>
    </source>
</evidence>
<evidence type="ECO:0000256" key="6">
    <source>
        <dbReference type="ARBA" id="ARBA00023136"/>
    </source>
</evidence>
<keyword evidence="4" id="KW-0732">Signal</keyword>
<dbReference type="PaxDb" id="35128-Thaps263081"/>
<evidence type="ECO:0008006" key="10">
    <source>
        <dbReference type="Google" id="ProtNLM"/>
    </source>
</evidence>
<dbReference type="InParanoid" id="B5YMD2"/>
<dbReference type="Pfam" id="PF00560">
    <property type="entry name" value="LRR_1"/>
    <property type="match status" value="1"/>
</dbReference>
<dbReference type="GO" id="GO:0005886">
    <property type="term" value="C:plasma membrane"/>
    <property type="evidence" value="ECO:0007669"/>
    <property type="project" value="UniProtKB-SubCell"/>
</dbReference>
<proteinExistence type="predicted"/>
<dbReference type="AlphaFoldDB" id="B5YMD2"/>
<protein>
    <recommendedName>
        <fullName evidence="10">L domain-like protein</fullName>
    </recommendedName>
</protein>
<keyword evidence="6" id="KW-0472">Membrane</keyword>
<dbReference type="EMBL" id="CP001160">
    <property type="protein sequence ID" value="ACI64439.1"/>
    <property type="molecule type" value="Genomic_DNA"/>
</dbReference>
<evidence type="ECO:0000256" key="4">
    <source>
        <dbReference type="ARBA" id="ARBA00022729"/>
    </source>
</evidence>
<dbReference type="SUPFAM" id="SSF52058">
    <property type="entry name" value="L domain-like"/>
    <property type="match status" value="2"/>
</dbReference>